<dbReference type="AlphaFoldDB" id="A0A1W1HKC9"/>
<sequence length="86" mass="9943">MITYQSPPNIKIIVIFTVNKNDRHIVMIYDIAIGLILSFTIHYSNIIKEVIFWAVLLKREEKKCVSINIENSLQKQGIRDARANKG</sequence>
<feature type="transmembrane region" description="Helical" evidence="1">
    <location>
        <begin position="25"/>
        <end position="43"/>
    </location>
</feature>
<protein>
    <submittedName>
        <fullName evidence="2">Uncharacterized protein</fullName>
    </submittedName>
</protein>
<name>A0A1W1HKC9_9BACT</name>
<dbReference type="Proteomes" id="UP000191931">
    <property type="component" value="Unassembled WGS sequence"/>
</dbReference>
<keyword evidence="1" id="KW-0812">Transmembrane</keyword>
<evidence type="ECO:0000313" key="3">
    <source>
        <dbReference type="Proteomes" id="UP000191931"/>
    </source>
</evidence>
<evidence type="ECO:0000256" key="1">
    <source>
        <dbReference type="SAM" id="Phobius"/>
    </source>
</evidence>
<keyword evidence="1" id="KW-0472">Membrane</keyword>
<keyword evidence="1" id="KW-1133">Transmembrane helix</keyword>
<dbReference type="EMBL" id="FWEV01000329">
    <property type="protein sequence ID" value="SLM32934.1"/>
    <property type="molecule type" value="Genomic_DNA"/>
</dbReference>
<evidence type="ECO:0000313" key="2">
    <source>
        <dbReference type="EMBL" id="SLM32934.1"/>
    </source>
</evidence>
<reference evidence="2 3" key="1">
    <citation type="submission" date="2017-03" db="EMBL/GenBank/DDBJ databases">
        <authorList>
            <person name="Afonso C.L."/>
            <person name="Miller P.J."/>
            <person name="Scott M.A."/>
            <person name="Spackman E."/>
            <person name="Goraichik I."/>
            <person name="Dimitrov K.M."/>
            <person name="Suarez D.L."/>
            <person name="Swayne D.E."/>
        </authorList>
    </citation>
    <scope>NUCLEOTIDE SEQUENCE [LARGE SCALE GENOMIC DNA]</scope>
    <source>
        <strain evidence="2">PRJEB14757</strain>
    </source>
</reference>
<accession>A0A1W1HKC9</accession>
<proteinExistence type="predicted"/>
<organism evidence="2 3">
    <name type="scientific">Desulfamplus magnetovallimortis</name>
    <dbReference type="NCBI Taxonomy" id="1246637"/>
    <lineage>
        <taxon>Bacteria</taxon>
        <taxon>Pseudomonadati</taxon>
        <taxon>Thermodesulfobacteriota</taxon>
        <taxon>Desulfobacteria</taxon>
        <taxon>Desulfobacterales</taxon>
        <taxon>Desulfobacteraceae</taxon>
        <taxon>Desulfamplus</taxon>
    </lineage>
</organism>
<gene>
    <name evidence="2" type="ORF">MTBBW1_830006</name>
</gene>
<keyword evidence="3" id="KW-1185">Reference proteome</keyword>